<dbReference type="SMART" id="SM00953">
    <property type="entry name" value="RES"/>
    <property type="match status" value="1"/>
</dbReference>
<dbReference type="InterPro" id="IPR014914">
    <property type="entry name" value="RES_dom"/>
</dbReference>
<dbReference type="EMBL" id="CP124733">
    <property type="protein sequence ID" value="WHA40530.1"/>
    <property type="molecule type" value="Genomic_DNA"/>
</dbReference>
<dbReference type="Pfam" id="PF08808">
    <property type="entry name" value="RES"/>
    <property type="match status" value="1"/>
</dbReference>
<evidence type="ECO:0000259" key="1">
    <source>
        <dbReference type="SMART" id="SM00953"/>
    </source>
</evidence>
<evidence type="ECO:0000313" key="2">
    <source>
        <dbReference type="EMBL" id="WHA40530.1"/>
    </source>
</evidence>
<sequence length="254" mass="28604">MSSHTWTPDALRSETIPAKGQWWRLVEAQHRVSTMKLVDTVDEQSLLEDILEGSKRRFPPECVGLDYLLATPFRYGSAYPHGSRFRRAGLTKGVYYAAERVETALAEMAFYRLLFYAESKNTPLPANPAEYTAFAADIETQHAIDLTRPDLVRDENRWTHLTDYEPCQSLAETAREAGVEAILYRSVRNPNGGMNIALLTPLGFKAKRPVARASWRIRLSKVGVQALCEVPLQRIGFSIEDFAEDPRIAGFVNG</sequence>
<accession>A0AAF0H9E2</accession>
<name>A0AAF0H9E2_9HYPH</name>
<reference evidence="2" key="1">
    <citation type="submission" date="2023-05" db="EMBL/GenBank/DDBJ databases">
        <title>Complete genome sequence of Agrobacterium larrymoorei CFBP5477.</title>
        <authorList>
            <person name="Yen H.-C."/>
            <person name="Chou L."/>
            <person name="Lin Y.-C."/>
            <person name="Lai E.-M."/>
            <person name="Kuo C.-H."/>
        </authorList>
    </citation>
    <scope>NUCLEOTIDE SEQUENCE</scope>
    <source>
        <strain evidence="2">CFBP5477</strain>
    </source>
</reference>
<protein>
    <submittedName>
        <fullName evidence="2">RES family NAD+ phosphorylase</fullName>
    </submittedName>
</protein>
<gene>
    <name evidence="2" type="ORF">CFBP5477_011940</name>
</gene>
<proteinExistence type="predicted"/>
<organism evidence="2 3">
    <name type="scientific">Agrobacterium larrymoorei</name>
    <dbReference type="NCBI Taxonomy" id="160699"/>
    <lineage>
        <taxon>Bacteria</taxon>
        <taxon>Pseudomonadati</taxon>
        <taxon>Pseudomonadota</taxon>
        <taxon>Alphaproteobacteria</taxon>
        <taxon>Hyphomicrobiales</taxon>
        <taxon>Rhizobiaceae</taxon>
        <taxon>Rhizobium/Agrobacterium group</taxon>
        <taxon>Agrobacterium</taxon>
    </lineage>
</organism>
<evidence type="ECO:0000313" key="3">
    <source>
        <dbReference type="Proteomes" id="UP000298664"/>
    </source>
</evidence>
<feature type="domain" description="RES" evidence="1">
    <location>
        <begin position="72"/>
        <end position="210"/>
    </location>
</feature>
<dbReference type="RefSeq" id="WP_170980104.1">
    <property type="nucleotide sequence ID" value="NZ_CP124733.1"/>
</dbReference>
<dbReference type="AlphaFoldDB" id="A0AAF0H9E2"/>
<dbReference type="Proteomes" id="UP000298664">
    <property type="component" value="Chromosome Circular"/>
</dbReference>